<evidence type="ECO:0000313" key="2">
    <source>
        <dbReference type="Proteomes" id="UP000035929"/>
    </source>
</evidence>
<gene>
    <name evidence="1" type="ORF">VP06_09240</name>
</gene>
<proteinExistence type="predicted"/>
<protein>
    <submittedName>
        <fullName evidence="1">Uncharacterized protein</fullName>
    </submittedName>
</protein>
<name>A0A0J6ST56_9HYPH</name>
<organism evidence="1 2">
    <name type="scientific">Methylobacterium aquaticum</name>
    <dbReference type="NCBI Taxonomy" id="270351"/>
    <lineage>
        <taxon>Bacteria</taxon>
        <taxon>Pseudomonadati</taxon>
        <taxon>Pseudomonadota</taxon>
        <taxon>Alphaproteobacteria</taxon>
        <taxon>Hyphomicrobiales</taxon>
        <taxon>Methylobacteriaceae</taxon>
        <taxon>Methylobacterium</taxon>
    </lineage>
</organism>
<dbReference type="EMBL" id="LABX01000065">
    <property type="protein sequence ID" value="KMO36742.1"/>
    <property type="molecule type" value="Genomic_DNA"/>
</dbReference>
<dbReference type="Proteomes" id="UP000035929">
    <property type="component" value="Unassembled WGS sequence"/>
</dbReference>
<dbReference type="AlphaFoldDB" id="A0A0J6ST56"/>
<sequence>MMIFGKPVDTQGQRLSIELLPNNHVNICVDLRRNDTCKNVPFTERNGIYTLSPNGSELYEIQIAQNDLSGQFWWQKDNRTRTGADGTFFLKH</sequence>
<reference evidence="1 2" key="1">
    <citation type="submission" date="2015-03" db="EMBL/GenBank/DDBJ databases">
        <title>Genome sequencing of Methylobacterium aquaticum DSM16371 type strain.</title>
        <authorList>
            <person name="Chaudhry V."/>
            <person name="Patil P.B."/>
        </authorList>
    </citation>
    <scope>NUCLEOTIDE SEQUENCE [LARGE SCALE GENOMIC DNA]</scope>
    <source>
        <strain evidence="1 2">DSM 16371</strain>
    </source>
</reference>
<evidence type="ECO:0000313" key="1">
    <source>
        <dbReference type="EMBL" id="KMO36742.1"/>
    </source>
</evidence>
<dbReference type="PATRIC" id="fig|270351.6.peg.6622"/>
<comment type="caution">
    <text evidence="1">The sequence shown here is derived from an EMBL/GenBank/DDBJ whole genome shotgun (WGS) entry which is preliminary data.</text>
</comment>
<accession>A0A0J6ST56</accession>